<evidence type="ECO:0000256" key="2">
    <source>
        <dbReference type="ARBA" id="ARBA00023239"/>
    </source>
</evidence>
<evidence type="ECO:0000259" key="3">
    <source>
        <dbReference type="SMART" id="SM01007"/>
    </source>
</evidence>
<dbReference type="InterPro" id="IPR001303">
    <property type="entry name" value="Aldolase_II/adducin_N"/>
</dbReference>
<keyword evidence="2" id="KW-0456">Lyase</keyword>
<proteinExistence type="predicted"/>
<reference evidence="4" key="1">
    <citation type="journal article" date="2020" name="mSystems">
        <title>Genome- and Community-Level Interaction Insights into Carbon Utilization and Element Cycling Functions of Hydrothermarchaeota in Hydrothermal Sediment.</title>
        <authorList>
            <person name="Zhou Z."/>
            <person name="Liu Y."/>
            <person name="Xu W."/>
            <person name="Pan J."/>
            <person name="Luo Z.H."/>
            <person name="Li M."/>
        </authorList>
    </citation>
    <scope>NUCLEOTIDE SEQUENCE [LARGE SCALE GENOMIC DNA]</scope>
    <source>
        <strain evidence="4">HyVt-458</strain>
    </source>
</reference>
<dbReference type="GO" id="GO:0046872">
    <property type="term" value="F:metal ion binding"/>
    <property type="evidence" value="ECO:0007669"/>
    <property type="project" value="UniProtKB-KW"/>
</dbReference>
<dbReference type="SUPFAM" id="SSF53639">
    <property type="entry name" value="AraD/HMP-PK domain-like"/>
    <property type="match status" value="1"/>
</dbReference>
<dbReference type="GO" id="GO:0019323">
    <property type="term" value="P:pentose catabolic process"/>
    <property type="evidence" value="ECO:0007669"/>
    <property type="project" value="TreeGrafter"/>
</dbReference>
<dbReference type="Pfam" id="PF00596">
    <property type="entry name" value="Aldolase_II"/>
    <property type="match status" value="1"/>
</dbReference>
<dbReference type="EMBL" id="DRLF01000246">
    <property type="protein sequence ID" value="HEC06584.1"/>
    <property type="molecule type" value="Genomic_DNA"/>
</dbReference>
<sequence length="209" mass="22700">MNHSAEGVIRFDLTHTKTPALPVEDTATLRAWFTILRQLELLGQDPGRYLGYAYGNISTRTQGGFVISCTQTSGKTALQQEDFALVTGFDTRSNRLVSEGPCPPSSEAMTHGAVYQALPRTGAVFHVHSPIIWRQARALALPETDPSIEYGTPEMAEAVMTLLQDNPARVFSMGGHEDGIVAWGGNAAEAGCRLLDTLAQARTQSNRLR</sequence>
<protein>
    <submittedName>
        <fullName evidence="4">Class II aldolase/adducin family protein</fullName>
    </submittedName>
</protein>
<feature type="domain" description="Class II aldolase/adducin N-terminal" evidence="3">
    <location>
        <begin position="37"/>
        <end position="203"/>
    </location>
</feature>
<comment type="caution">
    <text evidence="4">The sequence shown here is derived from an EMBL/GenBank/DDBJ whole genome shotgun (WGS) entry which is preliminary data.</text>
</comment>
<dbReference type="Proteomes" id="UP000886339">
    <property type="component" value="Unassembled WGS sequence"/>
</dbReference>
<dbReference type="AlphaFoldDB" id="A0A831RX15"/>
<evidence type="ECO:0000313" key="4">
    <source>
        <dbReference type="EMBL" id="HEC06584.1"/>
    </source>
</evidence>
<organism evidence="4">
    <name type="scientific">Thiolapillus brandeum</name>
    <dbReference type="NCBI Taxonomy" id="1076588"/>
    <lineage>
        <taxon>Bacteria</taxon>
        <taxon>Pseudomonadati</taxon>
        <taxon>Pseudomonadota</taxon>
        <taxon>Gammaproteobacteria</taxon>
        <taxon>Chromatiales</taxon>
        <taxon>Sedimenticolaceae</taxon>
        <taxon>Thiolapillus</taxon>
    </lineage>
</organism>
<dbReference type="GO" id="GO:0005829">
    <property type="term" value="C:cytosol"/>
    <property type="evidence" value="ECO:0007669"/>
    <property type="project" value="TreeGrafter"/>
</dbReference>
<name>A0A831RX15_9GAMM</name>
<accession>A0A831RX15</accession>
<dbReference type="Gene3D" id="3.40.225.10">
    <property type="entry name" value="Class II aldolase/adducin N-terminal domain"/>
    <property type="match status" value="1"/>
</dbReference>
<dbReference type="InterPro" id="IPR036409">
    <property type="entry name" value="Aldolase_II/adducin_N_sf"/>
</dbReference>
<dbReference type="InterPro" id="IPR050197">
    <property type="entry name" value="Aldolase_class_II_sugar_metab"/>
</dbReference>
<dbReference type="SMART" id="SM01007">
    <property type="entry name" value="Aldolase_II"/>
    <property type="match status" value="1"/>
</dbReference>
<dbReference type="PANTHER" id="PTHR22789">
    <property type="entry name" value="FUCULOSE PHOSPHATE ALDOLASE"/>
    <property type="match status" value="1"/>
</dbReference>
<keyword evidence="1" id="KW-0479">Metal-binding</keyword>
<gene>
    <name evidence="4" type="ORF">ENJ12_07020</name>
</gene>
<evidence type="ECO:0000256" key="1">
    <source>
        <dbReference type="ARBA" id="ARBA00022723"/>
    </source>
</evidence>
<dbReference type="GO" id="GO:0016832">
    <property type="term" value="F:aldehyde-lyase activity"/>
    <property type="evidence" value="ECO:0007669"/>
    <property type="project" value="TreeGrafter"/>
</dbReference>
<dbReference type="PANTHER" id="PTHR22789:SF0">
    <property type="entry name" value="3-OXO-TETRONATE 4-PHOSPHATE DECARBOXYLASE-RELATED"/>
    <property type="match status" value="1"/>
</dbReference>